<dbReference type="Gene3D" id="1.10.510.10">
    <property type="entry name" value="Transferase(Phosphotransferase) domain 1"/>
    <property type="match status" value="1"/>
</dbReference>
<dbReference type="VEuPathDB" id="FungiDB:RhiirFUN_003851"/>
<proteinExistence type="predicted"/>
<reference evidence="2 3" key="2">
    <citation type="submission" date="2017-10" db="EMBL/GenBank/DDBJ databases">
        <title>Extensive intraspecific genome diversity in a model arbuscular mycorrhizal fungus.</title>
        <authorList>
            <person name="Chen E.C.H."/>
            <person name="Morin E."/>
            <person name="Baudet D."/>
            <person name="Noel J."/>
            <person name="Ndikumana S."/>
            <person name="Charron P."/>
            <person name="St-Onge C."/>
            <person name="Giorgi J."/>
            <person name="Grigoriev I.V."/>
            <person name="Roux C."/>
            <person name="Martin F.M."/>
            <person name="Corradi N."/>
        </authorList>
    </citation>
    <scope>NUCLEOTIDE SEQUENCE [LARGE SCALE GENOMIC DNA]</scope>
    <source>
        <strain evidence="2 3">C2</strain>
    </source>
</reference>
<dbReference type="PANTHER" id="PTHR23257">
    <property type="entry name" value="SERINE-THREONINE PROTEIN KINASE"/>
    <property type="match status" value="1"/>
</dbReference>
<dbReference type="InterPro" id="IPR011009">
    <property type="entry name" value="Kinase-like_dom_sf"/>
</dbReference>
<evidence type="ECO:0000313" key="3">
    <source>
        <dbReference type="Proteomes" id="UP000233469"/>
    </source>
</evidence>
<dbReference type="AlphaFoldDB" id="A0A2N1N802"/>
<keyword evidence="2" id="KW-0418">Kinase</keyword>
<feature type="domain" description="Protein kinase" evidence="1">
    <location>
        <begin position="1"/>
        <end position="151"/>
    </location>
</feature>
<dbReference type="EMBL" id="LLXL01000666">
    <property type="protein sequence ID" value="PKK69984.1"/>
    <property type="molecule type" value="Genomic_DNA"/>
</dbReference>
<dbReference type="PROSITE" id="PS50011">
    <property type="entry name" value="PROTEIN_KINASE_DOM"/>
    <property type="match status" value="1"/>
</dbReference>
<sequence length="252" mass="28755">MPNFGNLLLQNQTWAFISDLGLSQPADKPVKSDEVYGVLLYIVPEVLRGKPYTKAADIYSFGIIMWEMNSGIPAFNNVPHDLNLALNICQGLRPRIVKSPEIYYDAEVQKQYEDLEVEYVKLMKRCWGPDPSKRPTAEELYENFDGWHDQLLIFTNNVNIISIDERIPSTIVNEPIIPNHPLSCYTSRKIDYSAKLNEILSQRELSSKTTINDIENNDEIIISSESLENCKISSSEIGPIQNLDNKEKESNE</sequence>
<evidence type="ECO:0000313" key="2">
    <source>
        <dbReference type="EMBL" id="PKK69984.1"/>
    </source>
</evidence>
<dbReference type="Pfam" id="PF00069">
    <property type="entry name" value="Pkinase"/>
    <property type="match status" value="1"/>
</dbReference>
<protein>
    <submittedName>
        <fullName evidence="2">Kinase-like protein</fullName>
    </submittedName>
</protein>
<organism evidence="2 3">
    <name type="scientific">Rhizophagus irregularis</name>
    <dbReference type="NCBI Taxonomy" id="588596"/>
    <lineage>
        <taxon>Eukaryota</taxon>
        <taxon>Fungi</taxon>
        <taxon>Fungi incertae sedis</taxon>
        <taxon>Mucoromycota</taxon>
        <taxon>Glomeromycotina</taxon>
        <taxon>Glomeromycetes</taxon>
        <taxon>Glomerales</taxon>
        <taxon>Glomeraceae</taxon>
        <taxon>Rhizophagus</taxon>
    </lineage>
</organism>
<dbReference type="InterPro" id="IPR050167">
    <property type="entry name" value="Ser_Thr_protein_kinase"/>
</dbReference>
<accession>A0A2N1N802</accession>
<dbReference type="InterPro" id="IPR000719">
    <property type="entry name" value="Prot_kinase_dom"/>
</dbReference>
<dbReference type="GO" id="GO:0007165">
    <property type="term" value="P:signal transduction"/>
    <property type="evidence" value="ECO:0007669"/>
    <property type="project" value="TreeGrafter"/>
</dbReference>
<reference evidence="2 3" key="1">
    <citation type="submission" date="2016-04" db="EMBL/GenBank/DDBJ databases">
        <title>Genome analyses suggest a sexual origin of heterokaryosis in a supposedly ancient asexual fungus.</title>
        <authorList>
            <person name="Ropars J."/>
            <person name="Sedzielewska K."/>
            <person name="Noel J."/>
            <person name="Charron P."/>
            <person name="Farinelli L."/>
            <person name="Marton T."/>
            <person name="Kruger M."/>
            <person name="Pelin A."/>
            <person name="Brachmann A."/>
            <person name="Corradi N."/>
        </authorList>
    </citation>
    <scope>NUCLEOTIDE SEQUENCE [LARGE SCALE GENOMIC DNA]</scope>
    <source>
        <strain evidence="2 3">C2</strain>
    </source>
</reference>
<keyword evidence="2" id="KW-0808">Transferase</keyword>
<dbReference type="PANTHER" id="PTHR23257:SF958">
    <property type="entry name" value="SERINE_THREONINE-PROTEIN KINASE WNK4"/>
    <property type="match status" value="1"/>
</dbReference>
<dbReference type="GO" id="GO:0004672">
    <property type="term" value="F:protein kinase activity"/>
    <property type="evidence" value="ECO:0007669"/>
    <property type="project" value="InterPro"/>
</dbReference>
<dbReference type="GO" id="GO:0005737">
    <property type="term" value="C:cytoplasm"/>
    <property type="evidence" value="ECO:0007669"/>
    <property type="project" value="TreeGrafter"/>
</dbReference>
<evidence type="ECO:0000259" key="1">
    <source>
        <dbReference type="PROSITE" id="PS50011"/>
    </source>
</evidence>
<dbReference type="VEuPathDB" id="FungiDB:FUN_021918"/>
<dbReference type="Proteomes" id="UP000233469">
    <property type="component" value="Unassembled WGS sequence"/>
</dbReference>
<gene>
    <name evidence="2" type="ORF">RhiirC2_850300</name>
</gene>
<comment type="caution">
    <text evidence="2">The sequence shown here is derived from an EMBL/GenBank/DDBJ whole genome shotgun (WGS) entry which is preliminary data.</text>
</comment>
<dbReference type="SUPFAM" id="SSF56112">
    <property type="entry name" value="Protein kinase-like (PK-like)"/>
    <property type="match status" value="1"/>
</dbReference>
<name>A0A2N1N802_9GLOM</name>
<dbReference type="VEuPathDB" id="FungiDB:RhiirA1_540896"/>
<dbReference type="GO" id="GO:0005524">
    <property type="term" value="F:ATP binding"/>
    <property type="evidence" value="ECO:0007669"/>
    <property type="project" value="InterPro"/>
</dbReference>